<protein>
    <submittedName>
        <fullName evidence="2">Membrane protein</fullName>
    </submittedName>
</protein>
<reference evidence="2 3" key="1">
    <citation type="submission" date="2014-07" db="EMBL/GenBank/DDBJ databases">
        <title>Draft genome of Clostridium sulfidigenes 113A isolated from sediments associated with methane hydrate from Krishna Godavari basin.</title>
        <authorList>
            <person name="Honkalas V.S."/>
            <person name="Dabir A.P."/>
            <person name="Arora P."/>
            <person name="Dhakephalkar P.K."/>
        </authorList>
    </citation>
    <scope>NUCLEOTIDE SEQUENCE [LARGE SCALE GENOMIC DNA]</scope>
    <source>
        <strain evidence="2 3">113A</strain>
    </source>
</reference>
<comment type="caution">
    <text evidence="2">The sequence shown here is derived from an EMBL/GenBank/DDBJ whole genome shotgun (WGS) entry which is preliminary data.</text>
</comment>
<keyword evidence="3" id="KW-1185">Reference proteome</keyword>
<accession>A0A084JGJ5</accession>
<evidence type="ECO:0000256" key="1">
    <source>
        <dbReference type="SAM" id="Phobius"/>
    </source>
</evidence>
<keyword evidence="1" id="KW-0472">Membrane</keyword>
<sequence>MNDELIKHKLEVHEKRINNHSERIDELEKGRAATDVKMDNLCEKLAAQTKSMNWLIGLMATSLLGFFLYAIQNNIFK</sequence>
<evidence type="ECO:0000313" key="2">
    <source>
        <dbReference type="EMBL" id="KEZ88079.1"/>
    </source>
</evidence>
<dbReference type="AlphaFoldDB" id="A0A084JGJ5"/>
<dbReference type="eggNOG" id="ENOG503370Y">
    <property type="taxonomic scope" value="Bacteria"/>
</dbReference>
<keyword evidence="1" id="KW-1133">Transmembrane helix</keyword>
<dbReference type="EMBL" id="JPMD01000005">
    <property type="protein sequence ID" value="KEZ88079.1"/>
    <property type="molecule type" value="Genomic_DNA"/>
</dbReference>
<proteinExistence type="predicted"/>
<dbReference type="RefSeq" id="WP_035130389.1">
    <property type="nucleotide sequence ID" value="NZ_JPMD01000005.1"/>
</dbReference>
<dbReference type="InterPro" id="IPR019715">
    <property type="entry name" value="Haemolysin_XhlA"/>
</dbReference>
<name>A0A084JGJ5_9CLOT</name>
<gene>
    <name evidence="2" type="ORF">IO99_03750</name>
</gene>
<evidence type="ECO:0000313" key="3">
    <source>
        <dbReference type="Proteomes" id="UP000028542"/>
    </source>
</evidence>
<keyword evidence="1" id="KW-0812">Transmembrane</keyword>
<dbReference type="Pfam" id="PF10779">
    <property type="entry name" value="XhlA"/>
    <property type="match status" value="1"/>
</dbReference>
<organism evidence="2 3">
    <name type="scientific">Clostridium sulfidigenes</name>
    <dbReference type="NCBI Taxonomy" id="318464"/>
    <lineage>
        <taxon>Bacteria</taxon>
        <taxon>Bacillati</taxon>
        <taxon>Bacillota</taxon>
        <taxon>Clostridia</taxon>
        <taxon>Eubacteriales</taxon>
        <taxon>Clostridiaceae</taxon>
        <taxon>Clostridium</taxon>
    </lineage>
</organism>
<dbReference type="Proteomes" id="UP000028542">
    <property type="component" value="Unassembled WGS sequence"/>
</dbReference>
<feature type="transmembrane region" description="Helical" evidence="1">
    <location>
        <begin position="54"/>
        <end position="71"/>
    </location>
</feature>